<dbReference type="EMBL" id="BGPR01000361">
    <property type="protein sequence ID" value="GBM15514.1"/>
    <property type="molecule type" value="Genomic_DNA"/>
</dbReference>
<organism evidence="2 3">
    <name type="scientific">Araneus ventricosus</name>
    <name type="common">Orbweaver spider</name>
    <name type="synonym">Epeira ventricosa</name>
    <dbReference type="NCBI Taxonomy" id="182803"/>
    <lineage>
        <taxon>Eukaryota</taxon>
        <taxon>Metazoa</taxon>
        <taxon>Ecdysozoa</taxon>
        <taxon>Arthropoda</taxon>
        <taxon>Chelicerata</taxon>
        <taxon>Arachnida</taxon>
        <taxon>Araneae</taxon>
        <taxon>Araneomorphae</taxon>
        <taxon>Entelegynae</taxon>
        <taxon>Araneoidea</taxon>
        <taxon>Araneidae</taxon>
        <taxon>Araneus</taxon>
    </lineage>
</organism>
<name>A0A4Y2DI48_ARAVE</name>
<dbReference type="AlphaFoldDB" id="A0A4Y2DI48"/>
<dbReference type="InterPro" id="IPR012337">
    <property type="entry name" value="RNaseH-like_sf"/>
</dbReference>
<proteinExistence type="predicted"/>
<dbReference type="CDD" id="cd09276">
    <property type="entry name" value="Rnase_HI_RT_non_LTR"/>
    <property type="match status" value="1"/>
</dbReference>
<evidence type="ECO:0000259" key="1">
    <source>
        <dbReference type="PROSITE" id="PS50879"/>
    </source>
</evidence>
<comment type="caution">
    <text evidence="2">The sequence shown here is derived from an EMBL/GenBank/DDBJ whole genome shotgun (WGS) entry which is preliminary data.</text>
</comment>
<dbReference type="GO" id="GO:0003676">
    <property type="term" value="F:nucleic acid binding"/>
    <property type="evidence" value="ECO:0007669"/>
    <property type="project" value="InterPro"/>
</dbReference>
<feature type="domain" description="RNase H type-1" evidence="1">
    <location>
        <begin position="143"/>
        <end position="265"/>
    </location>
</feature>
<gene>
    <name evidence="2" type="ORF">AVEN_8904_1</name>
</gene>
<dbReference type="Pfam" id="PF00075">
    <property type="entry name" value="RNase_H"/>
    <property type="match status" value="1"/>
</dbReference>
<evidence type="ECO:0000313" key="2">
    <source>
        <dbReference type="EMBL" id="GBM15514.1"/>
    </source>
</evidence>
<dbReference type="SUPFAM" id="SSF53098">
    <property type="entry name" value="Ribonuclease H-like"/>
    <property type="match status" value="1"/>
</dbReference>
<dbReference type="GO" id="GO:0004523">
    <property type="term" value="F:RNA-DNA hybrid ribonuclease activity"/>
    <property type="evidence" value="ECO:0007669"/>
    <property type="project" value="InterPro"/>
</dbReference>
<protein>
    <recommendedName>
        <fullName evidence="1">RNase H type-1 domain-containing protein</fullName>
    </recommendedName>
</protein>
<dbReference type="InterPro" id="IPR036397">
    <property type="entry name" value="RNaseH_sf"/>
</dbReference>
<reference evidence="2 3" key="1">
    <citation type="journal article" date="2019" name="Sci. Rep.">
        <title>Orb-weaving spider Araneus ventricosus genome elucidates the spidroin gene catalogue.</title>
        <authorList>
            <person name="Kono N."/>
            <person name="Nakamura H."/>
            <person name="Ohtoshi R."/>
            <person name="Moran D.A.P."/>
            <person name="Shinohara A."/>
            <person name="Yoshida Y."/>
            <person name="Fujiwara M."/>
            <person name="Mori M."/>
            <person name="Tomita M."/>
            <person name="Arakawa K."/>
        </authorList>
    </citation>
    <scope>NUCLEOTIDE SEQUENCE [LARGE SCALE GENOMIC DNA]</scope>
</reference>
<sequence>MVSCSRGRALHLSGRAGDVIILQYGGRRSMVAGYRSGVGVIRRWVKDRNVGSFPFLHLSFTKVARKTRASAKAQVLNQLTSLLQEKLRLLMSSPLEFQLTALEDPGNPFTKFQHAGFFILNINNFQSLLKNNGAQTKSNFKFIPNGSKTDTGTASAFYVFRRGFIHHKWWAKINDNNSVFKAEMVALRDVMCWLSQESLGKCTIHIDSQLSLQDLVALHPVSTIAREILNIWSPLATEVVISWVKGHSGVIGNEVADQLARQATHGSTLNTKIYVPKSCLKKFQKVFP</sequence>
<dbReference type="Gene3D" id="3.30.420.10">
    <property type="entry name" value="Ribonuclease H-like superfamily/Ribonuclease H"/>
    <property type="match status" value="1"/>
</dbReference>
<dbReference type="Proteomes" id="UP000499080">
    <property type="component" value="Unassembled WGS sequence"/>
</dbReference>
<keyword evidence="3" id="KW-1185">Reference proteome</keyword>
<accession>A0A4Y2DI48</accession>
<evidence type="ECO:0000313" key="3">
    <source>
        <dbReference type="Proteomes" id="UP000499080"/>
    </source>
</evidence>
<dbReference type="PROSITE" id="PS50879">
    <property type="entry name" value="RNASE_H_1"/>
    <property type="match status" value="1"/>
</dbReference>
<dbReference type="InterPro" id="IPR002156">
    <property type="entry name" value="RNaseH_domain"/>
</dbReference>
<dbReference type="OrthoDB" id="6514389at2759"/>